<feature type="signal peptide" evidence="4">
    <location>
        <begin position="1"/>
        <end position="26"/>
    </location>
</feature>
<dbReference type="InterPro" id="IPR015304">
    <property type="entry name" value="ZinT_dom"/>
</dbReference>
<dbReference type="SUPFAM" id="SSF50814">
    <property type="entry name" value="Lipocalins"/>
    <property type="match status" value="1"/>
</dbReference>
<keyword evidence="7" id="KW-1185">Reference proteome</keyword>
<evidence type="ECO:0000256" key="4">
    <source>
        <dbReference type="SAM" id="SignalP"/>
    </source>
</evidence>
<dbReference type="OrthoDB" id="9810636at2"/>
<dbReference type="EMBL" id="RQXX01000001">
    <property type="protein sequence ID" value="RVV99195.1"/>
    <property type="molecule type" value="Genomic_DNA"/>
</dbReference>
<accession>A0A438AKQ4</accession>
<feature type="compositionally biased region" description="Basic and acidic residues" evidence="3">
    <location>
        <begin position="36"/>
        <end position="63"/>
    </location>
</feature>
<protein>
    <submittedName>
        <fullName evidence="6">Metal-binding protein ZinT</fullName>
    </submittedName>
</protein>
<dbReference type="GO" id="GO:0008270">
    <property type="term" value="F:zinc ion binding"/>
    <property type="evidence" value="ECO:0007669"/>
    <property type="project" value="InterPro"/>
</dbReference>
<evidence type="ECO:0000259" key="5">
    <source>
        <dbReference type="Pfam" id="PF09223"/>
    </source>
</evidence>
<feature type="domain" description="ZinT" evidence="5">
    <location>
        <begin position="67"/>
        <end position="242"/>
    </location>
</feature>
<organism evidence="6 7">
    <name type="scientific">Mesobaculum littorinae</name>
    <dbReference type="NCBI Taxonomy" id="2486419"/>
    <lineage>
        <taxon>Bacteria</taxon>
        <taxon>Pseudomonadati</taxon>
        <taxon>Pseudomonadota</taxon>
        <taxon>Alphaproteobacteria</taxon>
        <taxon>Rhodobacterales</taxon>
        <taxon>Roseobacteraceae</taxon>
        <taxon>Mesobaculum</taxon>
    </lineage>
</organism>
<evidence type="ECO:0000256" key="3">
    <source>
        <dbReference type="SAM" id="MobiDB-lite"/>
    </source>
</evidence>
<evidence type="ECO:0000313" key="6">
    <source>
        <dbReference type="EMBL" id="RVV99195.1"/>
    </source>
</evidence>
<name>A0A438AKQ4_9RHOB</name>
<feature type="region of interest" description="Disordered" evidence="3">
    <location>
        <begin position="33"/>
        <end position="63"/>
    </location>
</feature>
<dbReference type="Gene3D" id="2.40.128.20">
    <property type="match status" value="1"/>
</dbReference>
<dbReference type="InterPro" id="IPR012674">
    <property type="entry name" value="Calycin"/>
</dbReference>
<evidence type="ECO:0000256" key="1">
    <source>
        <dbReference type="ARBA" id="ARBA00022729"/>
    </source>
</evidence>
<feature type="chain" id="PRO_5019414169" evidence="4">
    <location>
        <begin position="27"/>
        <end position="242"/>
    </location>
</feature>
<reference evidence="6 7" key="1">
    <citation type="submission" date="2018-11" db="EMBL/GenBank/DDBJ databases">
        <title>Mesobaculum littorinae gen. nov., sp. nov., isolated from Littorina scabra that represents a novel genus of the order Rhodobacteraceae.</title>
        <authorList>
            <person name="Li F."/>
        </authorList>
    </citation>
    <scope>NUCLEOTIDE SEQUENCE [LARGE SCALE GENOMIC DNA]</scope>
    <source>
        <strain evidence="6 7">M0103</strain>
    </source>
</reference>
<evidence type="ECO:0000256" key="2">
    <source>
        <dbReference type="ARBA" id="ARBA00022833"/>
    </source>
</evidence>
<dbReference type="RefSeq" id="WP_127904636.1">
    <property type="nucleotide sequence ID" value="NZ_RQXX01000001.1"/>
</dbReference>
<sequence length="242" mass="27248">MQFDLSKHVSALAIGAMLAVSPVVQATAQTNDTANAEDHDHDHDHAEGHDHDHDHDHDHAHDHGDMNVYKGIFEDSQIAERELSDWEGDWQSVYPLLQDGTLDSVMAHKAEHGSKTAEEYHDYYETGYETDVDRIVIDGDSVSFHDADGTVEGTYESDGYEVLTYEAGNRGVRFIFEKTEGDEDAPQFIQFSDHRIAPADADHYHLYWGDDRAALLDEVTNWPTYYPSDLSGEEIAAEMKAH</sequence>
<keyword evidence="2" id="KW-0862">Zinc</keyword>
<dbReference type="AlphaFoldDB" id="A0A438AKQ4"/>
<gene>
    <name evidence="6" type="ORF">EKE94_00410</name>
</gene>
<evidence type="ECO:0000313" key="7">
    <source>
        <dbReference type="Proteomes" id="UP000285908"/>
    </source>
</evidence>
<keyword evidence="1 4" id="KW-0732">Signal</keyword>
<dbReference type="Proteomes" id="UP000285908">
    <property type="component" value="Unassembled WGS sequence"/>
</dbReference>
<dbReference type="Pfam" id="PF09223">
    <property type="entry name" value="ZinT"/>
    <property type="match status" value="1"/>
</dbReference>
<comment type="caution">
    <text evidence="6">The sequence shown here is derived from an EMBL/GenBank/DDBJ whole genome shotgun (WGS) entry which is preliminary data.</text>
</comment>
<proteinExistence type="predicted"/>